<evidence type="ECO:0000256" key="2">
    <source>
        <dbReference type="ARBA" id="ARBA00022801"/>
    </source>
</evidence>
<evidence type="ECO:0000256" key="1">
    <source>
        <dbReference type="ARBA" id="ARBA00022729"/>
    </source>
</evidence>
<keyword evidence="2" id="KW-0378">Hydrolase</keyword>
<name>A0A0F8Z178_9ZZZZ</name>
<dbReference type="PANTHER" id="PTHR43817">
    <property type="entry name" value="GLYCOSYL HYDROLASE"/>
    <property type="match status" value="1"/>
</dbReference>
<dbReference type="GO" id="GO:0004553">
    <property type="term" value="F:hydrolase activity, hydrolyzing O-glycosyl compounds"/>
    <property type="evidence" value="ECO:0007669"/>
    <property type="project" value="UniProtKB-ARBA"/>
</dbReference>
<dbReference type="InterPro" id="IPR054593">
    <property type="entry name" value="Beta-mannosidase-like_N2"/>
</dbReference>
<protein>
    <recommendedName>
        <fullName evidence="4">Beta-mannosidase-like galactose-binding domain-containing protein</fullName>
    </recommendedName>
</protein>
<dbReference type="InterPro" id="IPR008979">
    <property type="entry name" value="Galactose-bd-like_sf"/>
</dbReference>
<evidence type="ECO:0000256" key="3">
    <source>
        <dbReference type="SAM" id="MobiDB-lite"/>
    </source>
</evidence>
<evidence type="ECO:0000259" key="4">
    <source>
        <dbReference type="Pfam" id="PF22666"/>
    </source>
</evidence>
<feature type="domain" description="Beta-mannosidase-like galactose-binding" evidence="4">
    <location>
        <begin position="210"/>
        <end position="281"/>
    </location>
</feature>
<keyword evidence="1" id="KW-0732">Signal</keyword>
<dbReference type="PANTHER" id="PTHR43817:SF1">
    <property type="entry name" value="HYDROLASE, FAMILY 43, PUTATIVE (AFU_ORTHOLOGUE AFUA_3G01660)-RELATED"/>
    <property type="match status" value="1"/>
</dbReference>
<proteinExistence type="predicted"/>
<dbReference type="Pfam" id="PF22666">
    <property type="entry name" value="Glyco_hydro_2_N2"/>
    <property type="match status" value="1"/>
</dbReference>
<dbReference type="SUPFAM" id="SSF49785">
    <property type="entry name" value="Galactose-binding domain-like"/>
    <property type="match status" value="1"/>
</dbReference>
<sequence>GVTVIGPKPAQAPGLTDYSQRDEDVKKLADALWSAEASGRVISDMTLDEIVQKDGLSPDVEFRDASPKAKFDWIHRRDGESEIYFLSNQARVAAAAEVVFRVSGKQPELWDAVTGRIRDLPDWRKEDGRTIVPLTFAPRESYFVVFRNKAEAGSSKDAKNFPEQKPVAEIAGPWNVSFDPEWGGPESAVFEKLEDWTKRSEPGIRYYSGTATYRKTFDLPETSRRENTRIYLDLGRVKNLATVRLNGKDLGVVWTAPWRIELTGVVQSTGNRLEIDVVNLWPNRLIGDAALPPEKRLTETNATAYKKDSPLLESGLLGPVTLKVEAGEQP</sequence>
<gene>
    <name evidence="5" type="ORF">LCGC14_2752640</name>
</gene>
<dbReference type="Gene3D" id="2.60.120.260">
    <property type="entry name" value="Galactose-binding domain-like"/>
    <property type="match status" value="1"/>
</dbReference>
<evidence type="ECO:0000313" key="5">
    <source>
        <dbReference type="EMBL" id="KKK87497.1"/>
    </source>
</evidence>
<feature type="non-terminal residue" evidence="5">
    <location>
        <position position="1"/>
    </location>
</feature>
<comment type="caution">
    <text evidence="5">The sequence shown here is derived from an EMBL/GenBank/DDBJ whole genome shotgun (WGS) entry which is preliminary data.</text>
</comment>
<accession>A0A0F8Z178</accession>
<dbReference type="Pfam" id="PF17132">
    <property type="entry name" value="Glyco_hydro_106"/>
    <property type="match status" value="1"/>
</dbReference>
<dbReference type="EMBL" id="LAZR01050375">
    <property type="protein sequence ID" value="KKK87497.1"/>
    <property type="molecule type" value="Genomic_DNA"/>
</dbReference>
<feature type="region of interest" description="Disordered" evidence="3">
    <location>
        <begin position="1"/>
        <end position="20"/>
    </location>
</feature>
<organism evidence="5">
    <name type="scientific">marine sediment metagenome</name>
    <dbReference type="NCBI Taxonomy" id="412755"/>
    <lineage>
        <taxon>unclassified sequences</taxon>
        <taxon>metagenomes</taxon>
        <taxon>ecological metagenomes</taxon>
    </lineage>
</organism>
<dbReference type="NCBIfam" id="NF045579">
    <property type="entry name" value="rhamnoside_JR"/>
    <property type="match status" value="1"/>
</dbReference>
<dbReference type="AlphaFoldDB" id="A0A0F8Z178"/>
<reference evidence="5" key="1">
    <citation type="journal article" date="2015" name="Nature">
        <title>Complex archaea that bridge the gap between prokaryotes and eukaryotes.</title>
        <authorList>
            <person name="Spang A."/>
            <person name="Saw J.H."/>
            <person name="Jorgensen S.L."/>
            <person name="Zaremba-Niedzwiedzka K."/>
            <person name="Martijn J."/>
            <person name="Lind A.E."/>
            <person name="van Eijk R."/>
            <person name="Schleper C."/>
            <person name="Guy L."/>
            <person name="Ettema T.J."/>
        </authorList>
    </citation>
    <scope>NUCLEOTIDE SEQUENCE</scope>
</reference>